<dbReference type="EMBL" id="JABFCZ010000023">
    <property type="protein sequence ID" value="MBD1548443.1"/>
    <property type="molecule type" value="Genomic_DNA"/>
</dbReference>
<dbReference type="InterPro" id="IPR036046">
    <property type="entry name" value="Acylphosphatase-like_dom_sf"/>
</dbReference>
<evidence type="ECO:0000313" key="2">
    <source>
        <dbReference type="EMBL" id="MBD1548443.1"/>
    </source>
</evidence>
<dbReference type="SMART" id="SM01034">
    <property type="entry name" value="BLUF"/>
    <property type="match status" value="1"/>
</dbReference>
<accession>A0A926P3E2</accession>
<dbReference type="InterPro" id="IPR007024">
    <property type="entry name" value="BLUF_domain"/>
</dbReference>
<dbReference type="RefSeq" id="WP_190293136.1">
    <property type="nucleotide sequence ID" value="NZ_JABFCZ010000023.1"/>
</dbReference>
<name>A0A926P3E2_9HYPH</name>
<evidence type="ECO:0000259" key="1">
    <source>
        <dbReference type="PROSITE" id="PS50925"/>
    </source>
</evidence>
<reference evidence="2" key="1">
    <citation type="submission" date="2020-05" db="EMBL/GenBank/DDBJ databases">
        <title>Identification of trans-AT polyketide cluster in two marine bacteria, producers of a novel glutaramide-containing polyketide sesbanimide D and analogs.</title>
        <authorList>
            <person name="Kacar D."/>
            <person name="Rodriguez P."/>
            <person name="Canedo L."/>
            <person name="Gonzalez E."/>
            <person name="Galan B."/>
            <person name="De La Calle F."/>
            <person name="Garcia J.L."/>
        </authorList>
    </citation>
    <scope>NUCLEOTIDE SEQUENCE</scope>
    <source>
        <strain evidence="2">PHM038</strain>
    </source>
</reference>
<dbReference type="Gene3D" id="3.30.70.100">
    <property type="match status" value="1"/>
</dbReference>
<dbReference type="Pfam" id="PF04940">
    <property type="entry name" value="BLUF"/>
    <property type="match status" value="1"/>
</dbReference>
<gene>
    <name evidence="2" type="ORF">HK439_19445</name>
</gene>
<sequence length="150" mass="16378">MTVHHLVYVSQAAPGMSDATIAEIVEASRAYNAAHGITGVLLFVPGRDGHVGSFMQLLEGESGEVKSLTEMILADPRHHTKVVLTQGQRERRCFPDWSMALKTAAPEEIADHPILANLANKEFMDKVACGPEANTVLPLLMDFWDAEPLD</sequence>
<protein>
    <submittedName>
        <fullName evidence="2">BLUF domain-containing protein</fullName>
    </submittedName>
</protein>
<dbReference type="PROSITE" id="PS50925">
    <property type="entry name" value="BLUF"/>
    <property type="match status" value="1"/>
</dbReference>
<evidence type="ECO:0000313" key="3">
    <source>
        <dbReference type="Proteomes" id="UP000598467"/>
    </source>
</evidence>
<feature type="domain" description="BLUF" evidence="1">
    <location>
        <begin position="3"/>
        <end position="100"/>
    </location>
</feature>
<comment type="caution">
    <text evidence="2">The sequence shown here is derived from an EMBL/GenBank/DDBJ whole genome shotgun (WGS) entry which is preliminary data.</text>
</comment>
<organism evidence="2 3">
    <name type="scientific">Roseibium aggregatum</name>
    <dbReference type="NCBI Taxonomy" id="187304"/>
    <lineage>
        <taxon>Bacteria</taxon>
        <taxon>Pseudomonadati</taxon>
        <taxon>Pseudomonadota</taxon>
        <taxon>Alphaproteobacteria</taxon>
        <taxon>Hyphomicrobiales</taxon>
        <taxon>Stappiaceae</taxon>
        <taxon>Roseibium</taxon>
    </lineage>
</organism>
<dbReference type="GO" id="GO:0009882">
    <property type="term" value="F:blue light photoreceptor activity"/>
    <property type="evidence" value="ECO:0007669"/>
    <property type="project" value="InterPro"/>
</dbReference>
<proteinExistence type="predicted"/>
<dbReference type="SUPFAM" id="SSF54975">
    <property type="entry name" value="Acylphosphatase/BLUF domain-like"/>
    <property type="match status" value="1"/>
</dbReference>
<dbReference type="Proteomes" id="UP000598467">
    <property type="component" value="Unassembled WGS sequence"/>
</dbReference>
<dbReference type="AlphaFoldDB" id="A0A926P3E2"/>
<dbReference type="GO" id="GO:0071949">
    <property type="term" value="F:FAD binding"/>
    <property type="evidence" value="ECO:0007669"/>
    <property type="project" value="InterPro"/>
</dbReference>